<keyword evidence="5 7" id="KW-0949">S-adenosyl-L-methionine</keyword>
<evidence type="ECO:0000313" key="8">
    <source>
        <dbReference type="EMBL" id="QHN43250.1"/>
    </source>
</evidence>
<dbReference type="NCBIfam" id="NF001080">
    <property type="entry name" value="PRK00121.2-2"/>
    <property type="match status" value="1"/>
</dbReference>
<evidence type="ECO:0000256" key="3">
    <source>
        <dbReference type="ARBA" id="ARBA00022603"/>
    </source>
</evidence>
<dbReference type="PANTHER" id="PTHR23417">
    <property type="entry name" value="3-DEOXY-D-MANNO-OCTULOSONIC-ACID TRANSFERASE/TRNA GUANINE-N 7 - -METHYLTRANSFERASE"/>
    <property type="match status" value="1"/>
</dbReference>
<accession>A0A857MRK0</accession>
<dbReference type="EC" id="2.1.1.33" evidence="7"/>
<comment type="pathway">
    <text evidence="7">tRNA modification; N(7)-methylguanine-tRNA biosynthesis.</text>
</comment>
<comment type="catalytic activity">
    <reaction evidence="1 7">
        <text>guanosine(46) in tRNA + S-adenosyl-L-methionine = N(7)-methylguanosine(46) in tRNA + S-adenosyl-L-homocysteine</text>
        <dbReference type="Rhea" id="RHEA:42708"/>
        <dbReference type="Rhea" id="RHEA-COMP:10188"/>
        <dbReference type="Rhea" id="RHEA-COMP:10189"/>
        <dbReference type="ChEBI" id="CHEBI:57856"/>
        <dbReference type="ChEBI" id="CHEBI:59789"/>
        <dbReference type="ChEBI" id="CHEBI:74269"/>
        <dbReference type="ChEBI" id="CHEBI:74480"/>
        <dbReference type="EC" id="2.1.1.33"/>
    </reaction>
</comment>
<keyword evidence="6 7" id="KW-0819">tRNA processing</keyword>
<dbReference type="GO" id="GO:0043527">
    <property type="term" value="C:tRNA methyltransferase complex"/>
    <property type="evidence" value="ECO:0007669"/>
    <property type="project" value="TreeGrafter"/>
</dbReference>
<dbReference type="SUPFAM" id="SSF53335">
    <property type="entry name" value="S-adenosyl-L-methionine-dependent methyltransferases"/>
    <property type="match status" value="1"/>
</dbReference>
<reference evidence="8" key="1">
    <citation type="journal article" date="2021" name="Nat. Microbiol.">
        <title>Cocultivation of an ultrasmall environmental parasitic bacterium with lytic ability against bacteria associated with wastewater foams.</title>
        <authorList>
            <person name="Batinovic S."/>
            <person name="Rose J.J.A."/>
            <person name="Ratcliffe J."/>
            <person name="Seviour R.J."/>
            <person name="Petrovski S."/>
        </authorList>
    </citation>
    <scope>NUCLEOTIDE SEQUENCE</scope>
    <source>
        <strain evidence="8">JR1</strain>
    </source>
</reference>
<name>A0A857MRK0_9BACT</name>
<keyword evidence="3 7" id="KW-0489">Methyltransferase</keyword>
<comment type="caution">
    <text evidence="7">Lacks conserved residue(s) required for the propagation of feature annotation.</text>
</comment>
<dbReference type="RefSeq" id="WP_260763244.1">
    <property type="nucleotide sequence ID" value="NZ_CP045921.1"/>
</dbReference>
<evidence type="ECO:0000256" key="4">
    <source>
        <dbReference type="ARBA" id="ARBA00022679"/>
    </source>
</evidence>
<feature type="binding site" evidence="7">
    <location>
        <position position="42"/>
    </location>
    <ligand>
        <name>S-adenosyl-L-methionine</name>
        <dbReference type="ChEBI" id="CHEBI:59789"/>
    </ligand>
</feature>
<evidence type="ECO:0000256" key="5">
    <source>
        <dbReference type="ARBA" id="ARBA00022691"/>
    </source>
</evidence>
<dbReference type="InterPro" id="IPR029063">
    <property type="entry name" value="SAM-dependent_MTases_sf"/>
</dbReference>
<dbReference type="EMBL" id="CP045921">
    <property type="protein sequence ID" value="QHN43250.1"/>
    <property type="molecule type" value="Genomic_DNA"/>
</dbReference>
<keyword evidence="4 7" id="KW-0808">Transferase</keyword>
<feature type="binding site" evidence="7">
    <location>
        <begin position="191"/>
        <end position="194"/>
    </location>
    <ligand>
        <name>substrate</name>
    </ligand>
</feature>
<proteinExistence type="inferred from homology"/>
<feature type="binding site" evidence="7">
    <location>
        <position position="152"/>
    </location>
    <ligand>
        <name>substrate</name>
    </ligand>
</feature>
<gene>
    <name evidence="7 8" type="primary">trmB</name>
    <name evidence="8" type="ORF">GII36_05385</name>
</gene>
<dbReference type="CDD" id="cd02440">
    <property type="entry name" value="AdoMet_MTases"/>
    <property type="match status" value="1"/>
</dbReference>
<evidence type="ECO:0000313" key="9">
    <source>
        <dbReference type="Proteomes" id="UP001059824"/>
    </source>
</evidence>
<dbReference type="AlphaFoldDB" id="A0A857MRK0"/>
<evidence type="ECO:0000256" key="1">
    <source>
        <dbReference type="ARBA" id="ARBA00000142"/>
    </source>
</evidence>
<keyword evidence="9" id="KW-1185">Reference proteome</keyword>
<feature type="binding site" evidence="7">
    <location>
        <position position="116"/>
    </location>
    <ligand>
        <name>S-adenosyl-L-methionine</name>
        <dbReference type="ChEBI" id="CHEBI:59789"/>
    </ligand>
</feature>
<sequence>MLDPNDFIISRKRKKYRFAKFANSPLCYEFDEWAKQAIDVVEVGAGNGLFSVELAARYPERQFVALDVKGDRLQHGAYQAAERGLTNVRFVRARADQLLELFEAGSLALIWVTFPDPFPRKRSAGRRLTNPTFLTKYRELLAPRGMLHLKHDNRDFFHWSLEQLVSDGWHIEELSFDLHESELSNDYKILTTYEQRWLSEGLVTNFVKACPYR</sequence>
<dbReference type="HAMAP" id="MF_01057">
    <property type="entry name" value="tRNA_methyltr_TrmB"/>
    <property type="match status" value="1"/>
</dbReference>
<dbReference type="KEGG" id="mama:GII36_05385"/>
<protein>
    <recommendedName>
        <fullName evidence="7">tRNA (guanine-N(7)-)-methyltransferase</fullName>
        <ecNumber evidence="7">2.1.1.33</ecNumber>
    </recommendedName>
    <alternativeName>
        <fullName evidence="7">tRNA (guanine(46)-N(7))-methyltransferase</fullName>
    </alternativeName>
    <alternativeName>
        <fullName evidence="7">tRNA(m7G46)-methyltransferase</fullName>
    </alternativeName>
</protein>
<evidence type="ECO:0000256" key="6">
    <source>
        <dbReference type="ARBA" id="ARBA00022694"/>
    </source>
</evidence>
<organism evidence="8 9">
    <name type="scientific">Candidatus Mycosynbacter amalyticus</name>
    <dbReference type="NCBI Taxonomy" id="2665156"/>
    <lineage>
        <taxon>Bacteria</taxon>
        <taxon>Candidatus Saccharimonadota</taxon>
        <taxon>Candidatus Saccharimonadota incertae sedis</taxon>
        <taxon>Candidatus Mycosynbacter</taxon>
    </lineage>
</organism>
<dbReference type="Gene3D" id="3.40.50.150">
    <property type="entry name" value="Vaccinia Virus protein VP39"/>
    <property type="match status" value="1"/>
</dbReference>
<comment type="similarity">
    <text evidence="7">Belongs to the class I-like SAM-binding methyltransferase superfamily. TrmB family.</text>
</comment>
<dbReference type="InterPro" id="IPR055361">
    <property type="entry name" value="tRNA_methyltr_TrmB_bact"/>
</dbReference>
<evidence type="ECO:0000256" key="7">
    <source>
        <dbReference type="HAMAP-Rule" id="MF_01057"/>
    </source>
</evidence>
<evidence type="ECO:0000256" key="2">
    <source>
        <dbReference type="ARBA" id="ARBA00003015"/>
    </source>
</evidence>
<dbReference type="PROSITE" id="PS51625">
    <property type="entry name" value="SAM_MT_TRMB"/>
    <property type="match status" value="1"/>
</dbReference>
<dbReference type="InterPro" id="IPR003358">
    <property type="entry name" value="tRNA_(Gua-N-7)_MeTrfase_Trmb"/>
</dbReference>
<dbReference type="GO" id="GO:0008176">
    <property type="term" value="F:tRNA (guanine(46)-N7)-methyltransferase activity"/>
    <property type="evidence" value="ECO:0007669"/>
    <property type="project" value="UniProtKB-UniRule"/>
</dbReference>
<dbReference type="UniPathway" id="UPA00989"/>
<dbReference type="Pfam" id="PF02390">
    <property type="entry name" value="Methyltransf_4"/>
    <property type="match status" value="1"/>
</dbReference>
<feature type="binding site" evidence="7">
    <location>
        <position position="67"/>
    </location>
    <ligand>
        <name>S-adenosyl-L-methionine</name>
        <dbReference type="ChEBI" id="CHEBI:59789"/>
    </ligand>
</feature>
<comment type="function">
    <text evidence="2 7">Catalyzes the formation of N(7)-methylguanine at position 46 (m7G46) in tRNA.</text>
</comment>
<dbReference type="PANTHER" id="PTHR23417:SF14">
    <property type="entry name" value="PENTACOTRIPEPTIDE-REPEAT REGION OF PRORP DOMAIN-CONTAINING PROTEIN"/>
    <property type="match status" value="1"/>
</dbReference>
<dbReference type="Proteomes" id="UP001059824">
    <property type="component" value="Chromosome"/>
</dbReference>